<feature type="domain" description="2Fe-2S ferredoxin-type" evidence="2">
    <location>
        <begin position="43"/>
        <end position="124"/>
    </location>
</feature>
<dbReference type="Gene3D" id="3.10.20.440">
    <property type="entry name" value="2Fe-2S iron-sulphur cluster binding domain, sarcosine oxidase, alpha subunit, N-terminal domain"/>
    <property type="match status" value="1"/>
</dbReference>
<dbReference type="InterPro" id="IPR036010">
    <property type="entry name" value="2Fe-2S_ferredoxin-like_sf"/>
</dbReference>
<protein>
    <recommendedName>
        <fullName evidence="2">2Fe-2S ferredoxin-type domain-containing protein</fullName>
    </recommendedName>
</protein>
<dbReference type="InterPro" id="IPR042204">
    <property type="entry name" value="2Fe-2S-bd_N"/>
</dbReference>
<dbReference type="InterPro" id="IPR001041">
    <property type="entry name" value="2Fe-2S_ferredoxin-type"/>
</dbReference>
<sequence length="134" mass="14958">MTKEFQKTRNAIPLRTGETFKHNIPVAIPTVKREQDITKTVDRPFTINVDGVPLPALEGESVLSALLASDIRQLMKSDYGSLSGAYCGMGVCHCCLLHIDGKHKQRACQTIVKPGMRIQTQRNMVLEQEGKHDR</sequence>
<dbReference type="Proteomes" id="UP000637980">
    <property type="component" value="Unassembled WGS sequence"/>
</dbReference>
<evidence type="ECO:0000259" key="2">
    <source>
        <dbReference type="PROSITE" id="PS51085"/>
    </source>
</evidence>
<comment type="caution">
    <text evidence="3">The sequence shown here is derived from an EMBL/GenBank/DDBJ whole genome shotgun (WGS) entry which is preliminary data.</text>
</comment>
<gene>
    <name evidence="3" type="ORF">GCM10007094_39070</name>
</gene>
<name>A0ABQ3EQK7_9HYPH</name>
<evidence type="ECO:0000313" key="4">
    <source>
        <dbReference type="Proteomes" id="UP000637980"/>
    </source>
</evidence>
<dbReference type="EMBL" id="BMXE01000009">
    <property type="protein sequence ID" value="GHB45954.1"/>
    <property type="molecule type" value="Genomic_DNA"/>
</dbReference>
<dbReference type="PROSITE" id="PS51085">
    <property type="entry name" value="2FE2S_FER_2"/>
    <property type="match status" value="1"/>
</dbReference>
<accession>A0ABQ3EQK7</accession>
<keyword evidence="4" id="KW-1185">Reference proteome</keyword>
<organism evidence="3 4">
    <name type="scientific">Pseudovibrio japonicus</name>
    <dbReference type="NCBI Taxonomy" id="366534"/>
    <lineage>
        <taxon>Bacteria</taxon>
        <taxon>Pseudomonadati</taxon>
        <taxon>Pseudomonadota</taxon>
        <taxon>Alphaproteobacteria</taxon>
        <taxon>Hyphomicrobiales</taxon>
        <taxon>Stappiaceae</taxon>
        <taxon>Pseudovibrio</taxon>
    </lineage>
</organism>
<reference evidence="4" key="1">
    <citation type="journal article" date="2019" name="Int. J. Syst. Evol. Microbiol.">
        <title>The Global Catalogue of Microorganisms (GCM) 10K type strain sequencing project: providing services to taxonomists for standard genome sequencing and annotation.</title>
        <authorList>
            <consortium name="The Broad Institute Genomics Platform"/>
            <consortium name="The Broad Institute Genome Sequencing Center for Infectious Disease"/>
            <person name="Wu L."/>
            <person name="Ma J."/>
        </authorList>
    </citation>
    <scope>NUCLEOTIDE SEQUENCE [LARGE SCALE GENOMIC DNA]</scope>
    <source>
        <strain evidence="4">KCTC 12861</strain>
    </source>
</reference>
<dbReference type="Pfam" id="PF13510">
    <property type="entry name" value="Fer2_4"/>
    <property type="match status" value="1"/>
</dbReference>
<keyword evidence="1" id="KW-0560">Oxidoreductase</keyword>
<evidence type="ECO:0000256" key="1">
    <source>
        <dbReference type="ARBA" id="ARBA00023002"/>
    </source>
</evidence>
<dbReference type="SUPFAM" id="SSF54292">
    <property type="entry name" value="2Fe-2S ferredoxin-like"/>
    <property type="match status" value="1"/>
</dbReference>
<dbReference type="RefSeq" id="WP_189438496.1">
    <property type="nucleotide sequence ID" value="NZ_BMXE01000009.1"/>
</dbReference>
<evidence type="ECO:0000313" key="3">
    <source>
        <dbReference type="EMBL" id="GHB45954.1"/>
    </source>
</evidence>
<proteinExistence type="predicted"/>
<dbReference type="CDD" id="cd00207">
    <property type="entry name" value="fer2"/>
    <property type="match status" value="1"/>
</dbReference>